<reference evidence="1 2" key="1">
    <citation type="submission" date="2013-11" db="EMBL/GenBank/DDBJ databases">
        <title>Draft genome of the bovine lungworm Dictyocaulus viviparus.</title>
        <authorList>
            <person name="Mitreva M."/>
        </authorList>
    </citation>
    <scope>NUCLEOTIDE SEQUENCE [LARGE SCALE GENOMIC DNA]</scope>
    <source>
        <strain evidence="1 2">HannoverDv2000</strain>
    </source>
</reference>
<dbReference type="EMBL" id="KN722241">
    <property type="protein sequence ID" value="KJH39663.1"/>
    <property type="molecule type" value="Genomic_DNA"/>
</dbReference>
<gene>
    <name evidence="1" type="ORF">DICVIV_14455</name>
</gene>
<organism evidence="1 2">
    <name type="scientific">Dictyocaulus viviparus</name>
    <name type="common">Bovine lungworm</name>
    <dbReference type="NCBI Taxonomy" id="29172"/>
    <lineage>
        <taxon>Eukaryota</taxon>
        <taxon>Metazoa</taxon>
        <taxon>Ecdysozoa</taxon>
        <taxon>Nematoda</taxon>
        <taxon>Chromadorea</taxon>
        <taxon>Rhabditida</taxon>
        <taxon>Rhabditina</taxon>
        <taxon>Rhabditomorpha</taxon>
        <taxon>Strongyloidea</taxon>
        <taxon>Metastrongylidae</taxon>
        <taxon>Dictyocaulus</taxon>
    </lineage>
</organism>
<keyword evidence="2" id="KW-1185">Reference proteome</keyword>
<dbReference type="InterPro" id="IPR019346">
    <property type="entry name" value="Ribosomal_mL42"/>
</dbReference>
<evidence type="ECO:0000313" key="1">
    <source>
        <dbReference type="EMBL" id="KJH39663.1"/>
    </source>
</evidence>
<name>A0A0D8X585_DICVI</name>
<sequence>MYAYNIHIHICIYSFCEYIFNLIHHRFDGVSSRKIVVLPNSSVAAWHPEPSFPYEQTKPLPEKTIEDQLLIRDLAGCRRELRRYFASPMK</sequence>
<evidence type="ECO:0000313" key="2">
    <source>
        <dbReference type="Proteomes" id="UP000053766"/>
    </source>
</evidence>
<dbReference type="Pfam" id="PF10210">
    <property type="entry name" value="MRP-S32"/>
    <property type="match status" value="1"/>
</dbReference>
<protein>
    <submittedName>
        <fullName evidence="1">Uncharacterized protein</fullName>
    </submittedName>
</protein>
<proteinExistence type="predicted"/>
<dbReference type="OrthoDB" id="1107506at2759"/>
<accession>A0A0D8X585</accession>
<dbReference type="AlphaFoldDB" id="A0A0D8X585"/>
<dbReference type="Proteomes" id="UP000053766">
    <property type="component" value="Unassembled WGS sequence"/>
</dbReference>
<reference evidence="2" key="2">
    <citation type="journal article" date="2016" name="Sci. Rep.">
        <title>Dictyocaulus viviparus genome, variome and transcriptome elucidate lungworm biology and support future intervention.</title>
        <authorList>
            <person name="McNulty S.N."/>
            <person name="Strube C."/>
            <person name="Rosa B.A."/>
            <person name="Martin J.C."/>
            <person name="Tyagi R."/>
            <person name="Choi Y.J."/>
            <person name="Wang Q."/>
            <person name="Hallsworth Pepin K."/>
            <person name="Zhang X."/>
            <person name="Ozersky P."/>
            <person name="Wilson R.K."/>
            <person name="Sternberg P.W."/>
            <person name="Gasser R.B."/>
            <person name="Mitreva M."/>
        </authorList>
    </citation>
    <scope>NUCLEOTIDE SEQUENCE [LARGE SCALE GENOMIC DNA]</scope>
    <source>
        <strain evidence="2">HannoverDv2000</strain>
    </source>
</reference>